<evidence type="ECO:0000256" key="1">
    <source>
        <dbReference type="ARBA" id="ARBA00009427"/>
    </source>
</evidence>
<dbReference type="PANTHER" id="PTHR21299:SF2">
    <property type="entry name" value="CYTIDYLATE KINASE"/>
    <property type="match status" value="1"/>
</dbReference>
<proteinExistence type="inferred from homology"/>
<dbReference type="GO" id="GO:0015949">
    <property type="term" value="P:nucleobase-containing small molecule interconversion"/>
    <property type="evidence" value="ECO:0007669"/>
    <property type="project" value="TreeGrafter"/>
</dbReference>
<evidence type="ECO:0000256" key="2">
    <source>
        <dbReference type="ARBA" id="ARBA00012906"/>
    </source>
</evidence>
<dbReference type="InterPro" id="IPR003136">
    <property type="entry name" value="Cytidylate_kin"/>
</dbReference>
<keyword evidence="6" id="KW-0067">ATP-binding</keyword>
<dbReference type="PANTHER" id="PTHR21299">
    <property type="entry name" value="CYTIDYLATE KINASE/PANTOATE-BETA-ALANINE LIGASE"/>
    <property type="match status" value="1"/>
</dbReference>
<evidence type="ECO:0000313" key="10">
    <source>
        <dbReference type="EMBL" id="SVA14184.1"/>
    </source>
</evidence>
<evidence type="ECO:0000256" key="8">
    <source>
        <dbReference type="ARBA" id="ARBA00048478"/>
    </source>
</evidence>
<comment type="similarity">
    <text evidence="1">Belongs to the cytidylate kinase family. Type 1 subfamily.</text>
</comment>
<feature type="domain" description="Cytidylate kinase" evidence="9">
    <location>
        <begin position="3"/>
        <end position="215"/>
    </location>
</feature>
<dbReference type="InterPro" id="IPR011994">
    <property type="entry name" value="Cytidylate_kinase_dom"/>
</dbReference>
<evidence type="ECO:0000256" key="6">
    <source>
        <dbReference type="ARBA" id="ARBA00022840"/>
    </source>
</evidence>
<dbReference type="AlphaFoldDB" id="A0A381TEL0"/>
<name>A0A381TEL0_9ZZZZ</name>
<reference evidence="10" key="1">
    <citation type="submission" date="2018-05" db="EMBL/GenBank/DDBJ databases">
        <authorList>
            <person name="Lanie J.A."/>
            <person name="Ng W.-L."/>
            <person name="Kazmierczak K.M."/>
            <person name="Andrzejewski T.M."/>
            <person name="Davidsen T.M."/>
            <person name="Wayne K.J."/>
            <person name="Tettelin H."/>
            <person name="Glass J.I."/>
            <person name="Rusch D."/>
            <person name="Podicherti R."/>
            <person name="Tsui H.-C.T."/>
            <person name="Winkler M.E."/>
        </authorList>
    </citation>
    <scope>NUCLEOTIDE SEQUENCE</scope>
</reference>
<keyword evidence="3" id="KW-0808">Transferase</keyword>
<comment type="catalytic activity">
    <reaction evidence="8">
        <text>CMP + ATP = CDP + ADP</text>
        <dbReference type="Rhea" id="RHEA:11600"/>
        <dbReference type="ChEBI" id="CHEBI:30616"/>
        <dbReference type="ChEBI" id="CHEBI:58069"/>
        <dbReference type="ChEBI" id="CHEBI:60377"/>
        <dbReference type="ChEBI" id="CHEBI:456216"/>
        <dbReference type="EC" id="2.7.4.25"/>
    </reaction>
</comment>
<evidence type="ECO:0000256" key="5">
    <source>
        <dbReference type="ARBA" id="ARBA00022777"/>
    </source>
</evidence>
<gene>
    <name evidence="10" type="ORF">METZ01_LOCUS67038</name>
</gene>
<protein>
    <recommendedName>
        <fullName evidence="2">(d)CMP kinase</fullName>
        <ecNumber evidence="2">2.7.4.25</ecNumber>
    </recommendedName>
</protein>
<dbReference type="GO" id="GO:0005829">
    <property type="term" value="C:cytosol"/>
    <property type="evidence" value="ECO:0007669"/>
    <property type="project" value="TreeGrafter"/>
</dbReference>
<evidence type="ECO:0000259" key="9">
    <source>
        <dbReference type="Pfam" id="PF02224"/>
    </source>
</evidence>
<keyword evidence="5" id="KW-0418">Kinase</keyword>
<dbReference type="GO" id="GO:0005524">
    <property type="term" value="F:ATP binding"/>
    <property type="evidence" value="ECO:0007669"/>
    <property type="project" value="UniProtKB-KW"/>
</dbReference>
<sequence>MVIAIDGPAGSGKSTTAKNVAEKLGFIHINTGAMYRGIALKCIQEDVNIEDPSQLNHLLTHTKLEFAAEGGSTLFMDGVDISAEITSVKVTDFVSQVSAISEVREKLVQFQREMAEGLNVVLEGRDIGTVVFPNADHKFFLVADIHERARRRKKEMEAKGEVVSLEELTAEMLERDRKDSTRKHSPLKKAEDAVEIDTTGISIEEQVNRIVEIVNKTIK</sequence>
<dbReference type="Gene3D" id="3.40.50.300">
    <property type="entry name" value="P-loop containing nucleotide triphosphate hydrolases"/>
    <property type="match status" value="1"/>
</dbReference>
<dbReference type="Pfam" id="PF02224">
    <property type="entry name" value="Cytidylate_kin"/>
    <property type="match status" value="1"/>
</dbReference>
<evidence type="ECO:0000256" key="4">
    <source>
        <dbReference type="ARBA" id="ARBA00022741"/>
    </source>
</evidence>
<dbReference type="CDD" id="cd02020">
    <property type="entry name" value="CMPK"/>
    <property type="match status" value="1"/>
</dbReference>
<dbReference type="GO" id="GO:0036431">
    <property type="term" value="F:dCMP kinase activity"/>
    <property type="evidence" value="ECO:0007669"/>
    <property type="project" value="InterPro"/>
</dbReference>
<dbReference type="NCBIfam" id="TIGR00017">
    <property type="entry name" value="cmk"/>
    <property type="match status" value="1"/>
</dbReference>
<evidence type="ECO:0000256" key="3">
    <source>
        <dbReference type="ARBA" id="ARBA00022679"/>
    </source>
</evidence>
<organism evidence="10">
    <name type="scientific">marine metagenome</name>
    <dbReference type="NCBI Taxonomy" id="408172"/>
    <lineage>
        <taxon>unclassified sequences</taxon>
        <taxon>metagenomes</taxon>
        <taxon>ecological metagenomes</taxon>
    </lineage>
</organism>
<comment type="catalytic activity">
    <reaction evidence="7">
        <text>dCMP + ATP = dCDP + ADP</text>
        <dbReference type="Rhea" id="RHEA:25094"/>
        <dbReference type="ChEBI" id="CHEBI:30616"/>
        <dbReference type="ChEBI" id="CHEBI:57566"/>
        <dbReference type="ChEBI" id="CHEBI:58593"/>
        <dbReference type="ChEBI" id="CHEBI:456216"/>
        <dbReference type="EC" id="2.7.4.25"/>
    </reaction>
</comment>
<evidence type="ECO:0000256" key="7">
    <source>
        <dbReference type="ARBA" id="ARBA00047615"/>
    </source>
</evidence>
<dbReference type="InterPro" id="IPR027417">
    <property type="entry name" value="P-loop_NTPase"/>
</dbReference>
<accession>A0A381TEL0</accession>
<dbReference type="HAMAP" id="MF_00238">
    <property type="entry name" value="Cytidyl_kinase_type1"/>
    <property type="match status" value="1"/>
</dbReference>
<keyword evidence="4" id="KW-0547">Nucleotide-binding</keyword>
<dbReference type="EC" id="2.7.4.25" evidence="2"/>
<dbReference type="SUPFAM" id="SSF52540">
    <property type="entry name" value="P-loop containing nucleoside triphosphate hydrolases"/>
    <property type="match status" value="1"/>
</dbReference>
<dbReference type="EMBL" id="UINC01004419">
    <property type="protein sequence ID" value="SVA14184.1"/>
    <property type="molecule type" value="Genomic_DNA"/>
</dbReference>